<keyword evidence="1" id="KW-0812">Transmembrane</keyword>
<dbReference type="RefSeq" id="WP_071864137.1">
    <property type="nucleotide sequence ID" value="NZ_JBHLVQ010000033.1"/>
</dbReference>
<feature type="transmembrane region" description="Helical" evidence="1">
    <location>
        <begin position="109"/>
        <end position="131"/>
    </location>
</feature>
<organism evidence="2 3">
    <name type="scientific">Enterococcus canintestini</name>
    <dbReference type="NCBI Taxonomy" id="317010"/>
    <lineage>
        <taxon>Bacteria</taxon>
        <taxon>Bacillati</taxon>
        <taxon>Bacillota</taxon>
        <taxon>Bacilli</taxon>
        <taxon>Lactobacillales</taxon>
        <taxon>Enterococcaceae</taxon>
        <taxon>Enterococcus</taxon>
    </lineage>
</organism>
<evidence type="ECO:0008006" key="4">
    <source>
        <dbReference type="Google" id="ProtNLM"/>
    </source>
</evidence>
<feature type="transmembrane region" description="Helical" evidence="1">
    <location>
        <begin position="73"/>
        <end position="97"/>
    </location>
</feature>
<evidence type="ECO:0000313" key="3">
    <source>
        <dbReference type="Proteomes" id="UP000182835"/>
    </source>
</evidence>
<dbReference type="InterPro" id="IPR021299">
    <property type="entry name" value="DUF2871"/>
</dbReference>
<evidence type="ECO:0000313" key="2">
    <source>
        <dbReference type="EMBL" id="OJG16115.1"/>
    </source>
</evidence>
<dbReference type="Proteomes" id="UP000182835">
    <property type="component" value="Unassembled WGS sequence"/>
</dbReference>
<feature type="transmembrane region" description="Helical" evidence="1">
    <location>
        <begin position="7"/>
        <end position="25"/>
    </location>
</feature>
<sequence>MKKVMNTAIIYFILAMVGGVFYREFTKFNDFTATSTLGVIHTHLLALGVGVFLLVAVLFKISNLAENKLYRRFYLLYNIGLPLMVIMMTVRGVFQVLGTNLSRGMNGMISGIAGLSHITVAVALFMLLLAVKKVLSEA</sequence>
<protein>
    <recommendedName>
        <fullName evidence="4">DUF2871 domain-containing protein</fullName>
    </recommendedName>
</protein>
<dbReference type="Pfam" id="PF11070">
    <property type="entry name" value="DUF2871"/>
    <property type="match status" value="1"/>
</dbReference>
<accession>A0A1L8R8R9</accession>
<proteinExistence type="predicted"/>
<evidence type="ECO:0000256" key="1">
    <source>
        <dbReference type="SAM" id="Phobius"/>
    </source>
</evidence>
<keyword evidence="1" id="KW-1133">Transmembrane helix</keyword>
<reference evidence="2 3" key="1">
    <citation type="submission" date="2014-12" db="EMBL/GenBank/DDBJ databases">
        <title>Draft genome sequences of 29 type strains of Enterococci.</title>
        <authorList>
            <person name="Zhong Z."/>
            <person name="Sun Z."/>
            <person name="Liu W."/>
            <person name="Zhang W."/>
            <person name="Zhang H."/>
        </authorList>
    </citation>
    <scope>NUCLEOTIDE SEQUENCE [LARGE SCALE GENOMIC DNA]</scope>
    <source>
        <strain evidence="2 3">DSM 21207</strain>
    </source>
</reference>
<name>A0A1L8R8R9_9ENTE</name>
<comment type="caution">
    <text evidence="2">The sequence shown here is derived from an EMBL/GenBank/DDBJ whole genome shotgun (WGS) entry which is preliminary data.</text>
</comment>
<gene>
    <name evidence="2" type="ORF">RU96_GL001612</name>
</gene>
<keyword evidence="1" id="KW-0472">Membrane</keyword>
<dbReference type="AlphaFoldDB" id="A0A1L8R8R9"/>
<dbReference type="STRING" id="317010.RU96_GL001612"/>
<dbReference type="OrthoDB" id="1644899at2"/>
<feature type="transmembrane region" description="Helical" evidence="1">
    <location>
        <begin position="37"/>
        <end position="61"/>
    </location>
</feature>
<dbReference type="EMBL" id="JXKG01000003">
    <property type="protein sequence ID" value="OJG16115.1"/>
    <property type="molecule type" value="Genomic_DNA"/>
</dbReference>